<sequence length="235" mass="26015">MFSSTLNKLANHHGSDKGSTVADRHRYAQLYDVLFHNERDSARKVVELGLARGGPEAPIGGAVERHCGSPSVAMWIEYFPKAAIYGFDITDFAHLEKHFERFRFLRGDCGNPVDLARLAALTGNDVDIIIDDASHASFHQQLALRELFGSLRSGGLYVIEDLHWQPPHIESRLPPTPKTMDWLAAFREGTGLLSSVWTKEAIHALFGTVASAVVLTDLQVPGSRYRNALALLRKA</sequence>
<name>W0SJV4_9PROT</name>
<dbReference type="KEGG" id="shd:SUTH_03290"/>
<reference evidence="1 2" key="1">
    <citation type="journal article" date="2014" name="Syst. Appl. Microbiol.">
        <title>Complete genomes of freshwater sulfur oxidizers Sulfuricella denitrificans skB26 and Sulfuritalea hydrogenivorans sk43H: genetic insights into the sulfur oxidation pathway of betaproteobacteria.</title>
        <authorList>
            <person name="Watanabe T."/>
            <person name="Kojima H."/>
            <person name="Fukui M."/>
        </authorList>
    </citation>
    <scope>NUCLEOTIDE SEQUENCE [LARGE SCALE GENOMIC DNA]</scope>
    <source>
        <strain evidence="1">DSM22779</strain>
    </source>
</reference>
<dbReference type="SUPFAM" id="SSF53335">
    <property type="entry name" value="S-adenosyl-L-methionine-dependent methyltransferases"/>
    <property type="match status" value="1"/>
</dbReference>
<evidence type="ECO:0000313" key="1">
    <source>
        <dbReference type="EMBL" id="BAO31061.1"/>
    </source>
</evidence>
<evidence type="ECO:0000313" key="2">
    <source>
        <dbReference type="Proteomes" id="UP000031637"/>
    </source>
</evidence>
<organism evidence="1 2">
    <name type="scientific">Sulfuritalea hydrogenivorans sk43H</name>
    <dbReference type="NCBI Taxonomy" id="1223802"/>
    <lineage>
        <taxon>Bacteria</taxon>
        <taxon>Pseudomonadati</taxon>
        <taxon>Pseudomonadota</taxon>
        <taxon>Betaproteobacteria</taxon>
        <taxon>Nitrosomonadales</taxon>
        <taxon>Sterolibacteriaceae</taxon>
        <taxon>Sulfuritalea</taxon>
    </lineage>
</organism>
<dbReference type="Gene3D" id="3.40.50.150">
    <property type="entry name" value="Vaccinia Virus protein VP39"/>
    <property type="match status" value="1"/>
</dbReference>
<gene>
    <name evidence="1" type="ORF">SUTH_03290</name>
</gene>
<keyword evidence="2" id="KW-1185">Reference proteome</keyword>
<evidence type="ECO:0008006" key="3">
    <source>
        <dbReference type="Google" id="ProtNLM"/>
    </source>
</evidence>
<dbReference type="RefSeq" id="WP_052473723.1">
    <property type="nucleotide sequence ID" value="NZ_AP012547.1"/>
</dbReference>
<dbReference type="CDD" id="cd02440">
    <property type="entry name" value="AdoMet_MTases"/>
    <property type="match status" value="1"/>
</dbReference>
<dbReference type="AlphaFoldDB" id="W0SJV4"/>
<accession>W0SJV4</accession>
<dbReference type="STRING" id="1223802.SUTH_03290"/>
<dbReference type="OrthoDB" id="9816564at2"/>
<dbReference type="InterPro" id="IPR029063">
    <property type="entry name" value="SAM-dependent_MTases_sf"/>
</dbReference>
<dbReference type="HOGENOM" id="CLU_1209064_0_0_4"/>
<dbReference type="EMBL" id="AP012547">
    <property type="protein sequence ID" value="BAO31061.1"/>
    <property type="molecule type" value="Genomic_DNA"/>
</dbReference>
<proteinExistence type="predicted"/>
<protein>
    <recommendedName>
        <fullName evidence="3">Class I SAM-dependent methyltransferase</fullName>
    </recommendedName>
</protein>
<dbReference type="Proteomes" id="UP000031637">
    <property type="component" value="Chromosome"/>
</dbReference>